<dbReference type="SUPFAM" id="SSF51182">
    <property type="entry name" value="RmlC-like cupins"/>
    <property type="match status" value="1"/>
</dbReference>
<evidence type="ECO:0008006" key="3">
    <source>
        <dbReference type="Google" id="ProtNLM"/>
    </source>
</evidence>
<gene>
    <name evidence="1" type="ORF">SAMN05216289_10782</name>
</gene>
<sequence>MALRVLNPRDYLRTRWKNDGGWTTEIASEPMADPAQGFRWRVSIADIEDDGPFSAFPGIERDLLLLAGKGIELDINDAPPLRLDQRFQHAHFAGEDTVGCRLLAGPTRDFNVMARRGEVAAEVHARPLNGTMLVFAEAGATWLIHVFAGQATARSGKETVAAETSETLIVEAGADGRERVVIEGGGELVLVQFRKPS</sequence>
<evidence type="ECO:0000313" key="2">
    <source>
        <dbReference type="Proteomes" id="UP000198575"/>
    </source>
</evidence>
<keyword evidence="2" id="KW-1185">Reference proteome</keyword>
<dbReference type="InterPro" id="IPR011051">
    <property type="entry name" value="RmlC_Cupin_sf"/>
</dbReference>
<dbReference type="Proteomes" id="UP000198575">
    <property type="component" value="Unassembled WGS sequence"/>
</dbReference>
<proteinExistence type="predicted"/>
<dbReference type="PANTHER" id="PTHR37943:SF1">
    <property type="entry name" value="PROTEIN VES"/>
    <property type="match status" value="1"/>
</dbReference>
<dbReference type="OrthoDB" id="9800082at2"/>
<evidence type="ECO:0000313" key="1">
    <source>
        <dbReference type="EMBL" id="SFN20060.1"/>
    </source>
</evidence>
<reference evidence="1 2" key="1">
    <citation type="submission" date="2016-10" db="EMBL/GenBank/DDBJ databases">
        <authorList>
            <person name="de Groot N.N."/>
        </authorList>
    </citation>
    <scope>NUCLEOTIDE SEQUENCE [LARGE SCALE GENOMIC DNA]</scope>
    <source>
        <strain evidence="1 2">CGMCC 1.7659</strain>
    </source>
</reference>
<dbReference type="STRING" id="578942.SAMN05216289_10782"/>
<dbReference type="Gene3D" id="2.60.120.10">
    <property type="entry name" value="Jelly Rolls"/>
    <property type="match status" value="1"/>
</dbReference>
<dbReference type="CDD" id="cd20293">
    <property type="entry name" value="cupin_HutD_N"/>
    <property type="match status" value="1"/>
</dbReference>
<dbReference type="Pfam" id="PF05962">
    <property type="entry name" value="HutD"/>
    <property type="match status" value="1"/>
</dbReference>
<accession>A0A1I4X3X7</accession>
<dbReference type="PANTHER" id="PTHR37943">
    <property type="entry name" value="PROTEIN VES"/>
    <property type="match status" value="1"/>
</dbReference>
<organism evidence="1 2">
    <name type="scientific">Dokdonella immobilis</name>
    <dbReference type="NCBI Taxonomy" id="578942"/>
    <lineage>
        <taxon>Bacteria</taxon>
        <taxon>Pseudomonadati</taxon>
        <taxon>Pseudomonadota</taxon>
        <taxon>Gammaproteobacteria</taxon>
        <taxon>Lysobacterales</taxon>
        <taxon>Rhodanobacteraceae</taxon>
        <taxon>Dokdonella</taxon>
    </lineage>
</organism>
<dbReference type="RefSeq" id="WP_092406536.1">
    <property type="nucleotide sequence ID" value="NZ_FOVF01000007.1"/>
</dbReference>
<dbReference type="InterPro" id="IPR014710">
    <property type="entry name" value="RmlC-like_jellyroll"/>
</dbReference>
<dbReference type="AlphaFoldDB" id="A0A1I4X3X7"/>
<dbReference type="InterPro" id="IPR010282">
    <property type="entry name" value="Uncharacterised_HutD/Ves"/>
</dbReference>
<protein>
    <recommendedName>
        <fullName evidence="3">HutD family protein</fullName>
    </recommendedName>
</protein>
<name>A0A1I4X3X7_9GAMM</name>
<dbReference type="EMBL" id="FOVF01000007">
    <property type="protein sequence ID" value="SFN20060.1"/>
    <property type="molecule type" value="Genomic_DNA"/>
</dbReference>